<feature type="transmembrane region" description="Helical" evidence="8">
    <location>
        <begin position="350"/>
        <end position="372"/>
    </location>
</feature>
<keyword evidence="11" id="KW-1185">Reference proteome</keyword>
<keyword evidence="4 8" id="KW-0812">Transmembrane</keyword>
<evidence type="ECO:0000256" key="2">
    <source>
        <dbReference type="ARBA" id="ARBA00006162"/>
    </source>
</evidence>
<evidence type="ECO:0000313" key="10">
    <source>
        <dbReference type="EMBL" id="ADG97228.1"/>
    </source>
</evidence>
<feature type="transmembrane region" description="Helical" evidence="8">
    <location>
        <begin position="174"/>
        <end position="194"/>
    </location>
</feature>
<dbReference type="Pfam" id="PF08817">
    <property type="entry name" value="YukD"/>
    <property type="match status" value="1"/>
</dbReference>
<evidence type="ECO:0000259" key="9">
    <source>
        <dbReference type="Pfam" id="PF19053"/>
    </source>
</evidence>
<comment type="similarity">
    <text evidence="2">Belongs to the EccD/Snm4 family.</text>
</comment>
<keyword evidence="5 8" id="KW-1133">Transmembrane helix</keyword>
<feature type="transmembrane region" description="Helical" evidence="8">
    <location>
        <begin position="431"/>
        <end position="451"/>
    </location>
</feature>
<dbReference type="InterPro" id="IPR024962">
    <property type="entry name" value="YukD-like"/>
</dbReference>
<comment type="subcellular location">
    <subcellularLocation>
        <location evidence="1">Cell membrane</location>
        <topology evidence="1">Multi-pass membrane protein</topology>
    </subcellularLocation>
</comment>
<evidence type="ECO:0000313" key="11">
    <source>
        <dbReference type="Proteomes" id="UP000002247"/>
    </source>
</evidence>
<organism evidence="10 11">
    <name type="scientific">Segniliparus rotundus (strain ATCC BAA-972 / CDC 1076 / CIP 108378 / DSM 44985 / JCM 13578)</name>
    <dbReference type="NCBI Taxonomy" id="640132"/>
    <lineage>
        <taxon>Bacteria</taxon>
        <taxon>Bacillati</taxon>
        <taxon>Actinomycetota</taxon>
        <taxon>Actinomycetes</taxon>
        <taxon>Mycobacteriales</taxon>
        <taxon>Segniliparaceae</taxon>
        <taxon>Segniliparus</taxon>
    </lineage>
</organism>
<feature type="transmembrane region" description="Helical" evidence="8">
    <location>
        <begin position="407"/>
        <end position="425"/>
    </location>
</feature>
<dbReference type="GO" id="GO:0005886">
    <property type="term" value="C:plasma membrane"/>
    <property type="evidence" value="ECO:0007669"/>
    <property type="project" value="UniProtKB-SubCell"/>
</dbReference>
<protein>
    <submittedName>
        <fullName evidence="10">Secretion protein snm4</fullName>
    </submittedName>
</protein>
<dbReference type="KEGG" id="srt:Srot_0748"/>
<dbReference type="NCBIfam" id="TIGR03920">
    <property type="entry name" value="T7SS_EccD"/>
    <property type="match status" value="1"/>
</dbReference>
<keyword evidence="6 8" id="KW-0472">Membrane</keyword>
<accession>D6ZDG4</accession>
<evidence type="ECO:0000256" key="7">
    <source>
        <dbReference type="SAM" id="MobiDB-lite"/>
    </source>
</evidence>
<feature type="transmembrane region" description="Helical" evidence="8">
    <location>
        <begin position="148"/>
        <end position="168"/>
    </location>
</feature>
<feature type="region of interest" description="Disordered" evidence="7">
    <location>
        <begin position="1"/>
        <end position="26"/>
    </location>
</feature>
<dbReference type="InterPro" id="IPR006707">
    <property type="entry name" value="T7SS_EccD"/>
</dbReference>
<evidence type="ECO:0000256" key="4">
    <source>
        <dbReference type="ARBA" id="ARBA00022692"/>
    </source>
</evidence>
<name>D6ZDG4_SEGRD</name>
<feature type="transmembrane region" description="Helical" evidence="8">
    <location>
        <begin position="472"/>
        <end position="496"/>
    </location>
</feature>
<dbReference type="STRING" id="640132.Srot_0748"/>
<dbReference type="AlphaFoldDB" id="D6ZDG4"/>
<dbReference type="InterPro" id="IPR044049">
    <property type="entry name" value="EccD_transm"/>
</dbReference>
<dbReference type="Gene3D" id="3.10.20.90">
    <property type="entry name" value="Phosphatidylinositol 3-kinase Catalytic Subunit, Chain A, domain 1"/>
    <property type="match status" value="1"/>
</dbReference>
<feature type="compositionally biased region" description="Low complexity" evidence="7">
    <location>
        <begin position="14"/>
        <end position="26"/>
    </location>
</feature>
<feature type="transmembrane region" description="Helical" evidence="8">
    <location>
        <begin position="260"/>
        <end position="280"/>
    </location>
</feature>
<dbReference type="Proteomes" id="UP000002247">
    <property type="component" value="Chromosome"/>
</dbReference>
<gene>
    <name evidence="10" type="ordered locus">Srot_0748</name>
</gene>
<dbReference type="EMBL" id="CP001958">
    <property type="protein sequence ID" value="ADG97228.1"/>
    <property type="molecule type" value="Genomic_DNA"/>
</dbReference>
<feature type="transmembrane region" description="Helical" evidence="8">
    <location>
        <begin position="234"/>
        <end position="253"/>
    </location>
</feature>
<dbReference type="PIRSF" id="PIRSF017804">
    <property type="entry name" value="Secretion_EccD1"/>
    <property type="match status" value="1"/>
</dbReference>
<dbReference type="RefSeq" id="WP_013137684.1">
    <property type="nucleotide sequence ID" value="NC_014168.1"/>
</dbReference>
<evidence type="ECO:0000256" key="8">
    <source>
        <dbReference type="SAM" id="Phobius"/>
    </source>
</evidence>
<sequence>MTEGSTLANSHDNAWSGEAPASSASGGVASPLVRVAVLGDGKLADLALPTDLPLREIIPAVRRLVAPTSPDETTPDGRRLSLAPLGGAPFSLDATLDAVGIVDGDLLALQPLPAGPAAASVVEDVADAAALAGARVGPGWNVGLTQRVARVTAAVFLLLFTVVASAWWSHGGGVPARCALVGVAVAAVAASLVLRSRRSPEASAVPSAAVLLPLVALFPVTAAAAALVPGPFGPAQLLLAAAAATTWAVLCVLGSERSTAFFTAVAAFGLAHVLVCGAQVLWHISSPASPCVLILLGLALTVAAPALSVLFARLPLPDLPAPGDPLPAPNDKTVLADLPRRASRAASLHTGLIAGATSTLVLGVLCLLPTAANGAGSGNFWRWYVALAALSATVLRARVPAGAAAKAWLVTAPALVAALGAGIAARAGQWLWALVLAGVLGVIAAIWLVVAARPKLADPEGYSLPARRAVNLFALALDASLIPVIAYLCGVFQWVLAG</sequence>
<proteinExistence type="inferred from homology"/>
<keyword evidence="3" id="KW-1003">Cell membrane</keyword>
<reference evidence="10 11" key="1">
    <citation type="journal article" date="2010" name="Stand. Genomic Sci.">
        <title>Complete genome sequence of Segniliparus rotundus type strain (CDC 1076).</title>
        <authorList>
            <person name="Sikorski J."/>
            <person name="Lapidus A."/>
            <person name="Copeland A."/>
            <person name="Misra M."/>
            <person name="Glavina Del Rio T."/>
            <person name="Nolan M."/>
            <person name="Lucas S."/>
            <person name="Chen F."/>
            <person name="Tice H."/>
            <person name="Cheng J.F."/>
            <person name="Jando M."/>
            <person name="Schneider S."/>
            <person name="Bruce D."/>
            <person name="Goodwin L."/>
            <person name="Pitluck S."/>
            <person name="Liolios K."/>
            <person name="Mikhailova N."/>
            <person name="Pati A."/>
            <person name="Ivanova N."/>
            <person name="Mavromatis K."/>
            <person name="Chen A."/>
            <person name="Palaniappan K."/>
            <person name="Chertkov O."/>
            <person name="Land M."/>
            <person name="Hauser L."/>
            <person name="Chang Y.J."/>
            <person name="Jeffries C.D."/>
            <person name="Brettin T."/>
            <person name="Detter J.C."/>
            <person name="Han C."/>
            <person name="Rohde M."/>
            <person name="Goker M."/>
            <person name="Bristow J."/>
            <person name="Eisen J.A."/>
            <person name="Markowitz V."/>
            <person name="Hugenholtz P."/>
            <person name="Kyrpides N.C."/>
            <person name="Klenk H.P."/>
        </authorList>
    </citation>
    <scope>NUCLEOTIDE SEQUENCE [LARGE SCALE GENOMIC DNA]</scope>
    <source>
        <strain evidence="11">ATCC BAA-972 / CDC 1076 / CIP 108378 / DSM 44985 / JCM 13578</strain>
    </source>
</reference>
<evidence type="ECO:0000256" key="5">
    <source>
        <dbReference type="ARBA" id="ARBA00022989"/>
    </source>
</evidence>
<feature type="transmembrane region" description="Helical" evidence="8">
    <location>
        <begin position="292"/>
        <end position="312"/>
    </location>
</feature>
<feature type="domain" description="EccD-like transmembrane" evidence="9">
    <location>
        <begin position="146"/>
        <end position="495"/>
    </location>
</feature>
<evidence type="ECO:0000256" key="3">
    <source>
        <dbReference type="ARBA" id="ARBA00022475"/>
    </source>
</evidence>
<feature type="compositionally biased region" description="Polar residues" evidence="7">
    <location>
        <begin position="1"/>
        <end position="13"/>
    </location>
</feature>
<evidence type="ECO:0000256" key="1">
    <source>
        <dbReference type="ARBA" id="ARBA00004651"/>
    </source>
</evidence>
<feature type="transmembrane region" description="Helical" evidence="8">
    <location>
        <begin position="206"/>
        <end position="228"/>
    </location>
</feature>
<dbReference type="HOGENOM" id="CLU_578499_0_0_11"/>
<evidence type="ECO:0000256" key="6">
    <source>
        <dbReference type="ARBA" id="ARBA00023136"/>
    </source>
</evidence>
<dbReference type="Pfam" id="PF19053">
    <property type="entry name" value="EccD"/>
    <property type="match status" value="1"/>
</dbReference>